<evidence type="ECO:0000313" key="3">
    <source>
        <dbReference type="EMBL" id="ORY03596.1"/>
    </source>
</evidence>
<dbReference type="InParanoid" id="A0A1Y1Z075"/>
<dbReference type="EMBL" id="MCFE01000044">
    <property type="protein sequence ID" value="ORY03596.1"/>
    <property type="molecule type" value="Genomic_DNA"/>
</dbReference>
<organism evidence="3 4">
    <name type="scientific">Basidiobolus meristosporus CBS 931.73</name>
    <dbReference type="NCBI Taxonomy" id="1314790"/>
    <lineage>
        <taxon>Eukaryota</taxon>
        <taxon>Fungi</taxon>
        <taxon>Fungi incertae sedis</taxon>
        <taxon>Zoopagomycota</taxon>
        <taxon>Entomophthoromycotina</taxon>
        <taxon>Basidiobolomycetes</taxon>
        <taxon>Basidiobolales</taxon>
        <taxon>Basidiobolaceae</taxon>
        <taxon>Basidiobolus</taxon>
    </lineage>
</organism>
<feature type="compositionally biased region" description="Gly residues" evidence="1">
    <location>
        <begin position="151"/>
        <end position="160"/>
    </location>
</feature>
<name>A0A1Y1Z075_9FUNG</name>
<gene>
    <name evidence="3" type="ORF">K493DRAFT_404914</name>
</gene>
<dbReference type="AlphaFoldDB" id="A0A1Y1Z075"/>
<evidence type="ECO:0000256" key="1">
    <source>
        <dbReference type="SAM" id="MobiDB-lite"/>
    </source>
</evidence>
<feature type="compositionally biased region" description="Low complexity" evidence="1">
    <location>
        <begin position="131"/>
        <end position="150"/>
    </location>
</feature>
<sequence>MQLSIVSILAVIGSTYGLPSGSLLDGSLGALDDLVSKAGISITDDVLSKTDSPLSDDWSLGGLDLKVGGDKLGLNLAVHNLGQNVDDLETSANKIQASTSQTGGQITEAVAKNEDLAERLTKITDKVEKLSSASGSGQGSQNKGNTKQKSGGNGNGGNGWARGKSSHASHANHDRTHQNYNAY</sequence>
<keyword evidence="2" id="KW-0732">Signal</keyword>
<keyword evidence="4" id="KW-1185">Reference proteome</keyword>
<feature type="region of interest" description="Disordered" evidence="1">
    <location>
        <begin position="128"/>
        <end position="183"/>
    </location>
</feature>
<dbReference type="Proteomes" id="UP000193498">
    <property type="component" value="Unassembled WGS sequence"/>
</dbReference>
<feature type="chain" id="PRO_5012530830" evidence="2">
    <location>
        <begin position="18"/>
        <end position="183"/>
    </location>
</feature>
<proteinExistence type="predicted"/>
<accession>A0A1Y1Z075</accession>
<evidence type="ECO:0000256" key="2">
    <source>
        <dbReference type="SAM" id="SignalP"/>
    </source>
</evidence>
<protein>
    <submittedName>
        <fullName evidence="3">Uncharacterized protein</fullName>
    </submittedName>
</protein>
<evidence type="ECO:0000313" key="4">
    <source>
        <dbReference type="Proteomes" id="UP000193498"/>
    </source>
</evidence>
<comment type="caution">
    <text evidence="3">The sequence shown here is derived from an EMBL/GenBank/DDBJ whole genome shotgun (WGS) entry which is preliminary data.</text>
</comment>
<reference evidence="3 4" key="1">
    <citation type="submission" date="2016-07" db="EMBL/GenBank/DDBJ databases">
        <title>Pervasive Adenine N6-methylation of Active Genes in Fungi.</title>
        <authorList>
            <consortium name="DOE Joint Genome Institute"/>
            <person name="Mondo S.J."/>
            <person name="Dannebaum R.O."/>
            <person name="Kuo R.C."/>
            <person name="Labutti K."/>
            <person name="Haridas S."/>
            <person name="Kuo A."/>
            <person name="Salamov A."/>
            <person name="Ahrendt S.R."/>
            <person name="Lipzen A."/>
            <person name="Sullivan W."/>
            <person name="Andreopoulos W.B."/>
            <person name="Clum A."/>
            <person name="Lindquist E."/>
            <person name="Daum C."/>
            <person name="Ramamoorthy G.K."/>
            <person name="Gryganskyi A."/>
            <person name="Culley D."/>
            <person name="Magnuson J.K."/>
            <person name="James T.Y."/>
            <person name="O'Malley M.A."/>
            <person name="Stajich J.E."/>
            <person name="Spatafora J.W."/>
            <person name="Visel A."/>
            <person name="Grigoriev I.V."/>
        </authorList>
    </citation>
    <scope>NUCLEOTIDE SEQUENCE [LARGE SCALE GENOMIC DNA]</scope>
    <source>
        <strain evidence="3 4">CBS 931.73</strain>
    </source>
</reference>
<feature type="signal peptide" evidence="2">
    <location>
        <begin position="1"/>
        <end position="17"/>
    </location>
</feature>